<evidence type="ECO:0000259" key="1">
    <source>
        <dbReference type="Pfam" id="PF00561"/>
    </source>
</evidence>
<accession>A0ABT6WRA4</accession>
<keyword evidence="2" id="KW-0378">Hydrolase</keyword>
<dbReference type="RefSeq" id="WP_282763294.1">
    <property type="nucleotide sequence ID" value="NZ_JASCTH010000019.1"/>
</dbReference>
<proteinExistence type="predicted"/>
<organism evidence="2 3">
    <name type="scientific">Actinoplanes sandaracinus</name>
    <dbReference type="NCBI Taxonomy" id="3045177"/>
    <lineage>
        <taxon>Bacteria</taxon>
        <taxon>Bacillati</taxon>
        <taxon>Actinomycetota</taxon>
        <taxon>Actinomycetes</taxon>
        <taxon>Micromonosporales</taxon>
        <taxon>Micromonosporaceae</taxon>
        <taxon>Actinoplanes</taxon>
    </lineage>
</organism>
<dbReference type="Pfam" id="PF00561">
    <property type="entry name" value="Abhydrolase_1"/>
    <property type="match status" value="1"/>
</dbReference>
<dbReference type="SUPFAM" id="SSF53474">
    <property type="entry name" value="alpha/beta-Hydrolases"/>
    <property type="match status" value="1"/>
</dbReference>
<dbReference type="Proteomes" id="UP001241758">
    <property type="component" value="Unassembled WGS sequence"/>
</dbReference>
<dbReference type="PRINTS" id="PR00111">
    <property type="entry name" value="ABHYDROLASE"/>
</dbReference>
<dbReference type="GO" id="GO:0016787">
    <property type="term" value="F:hydrolase activity"/>
    <property type="evidence" value="ECO:0007669"/>
    <property type="project" value="UniProtKB-KW"/>
</dbReference>
<comment type="caution">
    <text evidence="2">The sequence shown here is derived from an EMBL/GenBank/DDBJ whole genome shotgun (WGS) entry which is preliminary data.</text>
</comment>
<name>A0ABT6WRA4_9ACTN</name>
<reference evidence="2 3" key="1">
    <citation type="submission" date="2023-05" db="EMBL/GenBank/DDBJ databases">
        <title>Actinoplanes sp. NEAU-A12 genome sequencing.</title>
        <authorList>
            <person name="Wang Z.-S."/>
        </authorList>
    </citation>
    <scope>NUCLEOTIDE SEQUENCE [LARGE SCALE GENOMIC DNA]</scope>
    <source>
        <strain evidence="2 3">NEAU-A12</strain>
    </source>
</reference>
<gene>
    <name evidence="2" type="ORF">QLQ12_27000</name>
</gene>
<dbReference type="InterPro" id="IPR000073">
    <property type="entry name" value="AB_hydrolase_1"/>
</dbReference>
<sequence>MGSLDAPDGTRLAYHRAGAGDPLIGIPGGPMQASSYLADLGGLSAHRELVLLDLRGTGSSAAPEDPATYRCDRQVEDVEALREHLGLDRIDLAGHSAGAAVAVLYAAAHPERVGRLLLINPSPRVVGVEVTDDDRRVVAEQRREEPWFPEAFAALERIWSGAATGADWEAVAPFTHGRWDADVRAFAAAGASRRNLQAAAAYYGDGGFDPADVRAALAGLTAPVLLVSGELDIQLPPEHAGEYAGLFPRAELAVLPGGGHYAWLDDPGWLVRTVTAFLR</sequence>
<evidence type="ECO:0000313" key="3">
    <source>
        <dbReference type="Proteomes" id="UP001241758"/>
    </source>
</evidence>
<dbReference type="PANTHER" id="PTHR43798:SF27">
    <property type="entry name" value="HYDROLASE ALPHA_BETA HYDROLASE FOLD FAMILY"/>
    <property type="match status" value="1"/>
</dbReference>
<evidence type="ECO:0000313" key="2">
    <source>
        <dbReference type="EMBL" id="MDI6102271.1"/>
    </source>
</evidence>
<dbReference type="InterPro" id="IPR050266">
    <property type="entry name" value="AB_hydrolase_sf"/>
</dbReference>
<protein>
    <submittedName>
        <fullName evidence="2">Alpha/beta hydrolase</fullName>
    </submittedName>
</protein>
<dbReference type="InterPro" id="IPR029058">
    <property type="entry name" value="AB_hydrolase_fold"/>
</dbReference>
<dbReference type="PANTHER" id="PTHR43798">
    <property type="entry name" value="MONOACYLGLYCEROL LIPASE"/>
    <property type="match status" value="1"/>
</dbReference>
<dbReference type="InterPro" id="IPR000639">
    <property type="entry name" value="Epox_hydrolase-like"/>
</dbReference>
<keyword evidence="3" id="KW-1185">Reference proteome</keyword>
<dbReference type="EMBL" id="JASCTH010000019">
    <property type="protein sequence ID" value="MDI6102271.1"/>
    <property type="molecule type" value="Genomic_DNA"/>
</dbReference>
<feature type="domain" description="AB hydrolase-1" evidence="1">
    <location>
        <begin position="22"/>
        <end position="267"/>
    </location>
</feature>
<dbReference type="Gene3D" id="3.40.50.1820">
    <property type="entry name" value="alpha/beta hydrolase"/>
    <property type="match status" value="1"/>
</dbReference>
<dbReference type="PRINTS" id="PR00412">
    <property type="entry name" value="EPOXHYDRLASE"/>
</dbReference>